<dbReference type="EMBL" id="FNHG01000002">
    <property type="protein sequence ID" value="SDL75591.1"/>
    <property type="molecule type" value="Genomic_DNA"/>
</dbReference>
<sequence length="348" mass="37395">MRGIIIIVAALGALVSLAAWGPGSLDAMRLVNTPANPALQPLFEPVQHPQRTERADLHGAEDLEPGPDGRLYASLADGRIMAREPVGDWVEFANTGGRPLGLSFAPDGSLFVADARRGLLHHTGEGWDVWLGAAPDGPLVFADDLTVLADGRIVLTDASLRHAYGHHMESFLEAEQTGRILMVTGPDEYAELAGGLAFINGVDHDPASGRVYVNETWSGRIWQLDPDTGEMSVLIEGLPGYPDNLEFDNATGLIWAAMPSLRSADLEALHARPFLKRLVWRWLQIAGLPALPDRPAMAIAVDRDGHAVYGLTGPAEAQDGTTTVLVWNGELWMAGLDRDGITVFSAPD</sequence>
<dbReference type="AlphaFoldDB" id="A0A1G9MNJ6"/>
<protein>
    <submittedName>
        <fullName evidence="2">SMP-30/Gluconolaconase/LRE-like region-containing protein</fullName>
    </submittedName>
</protein>
<dbReference type="PANTHER" id="PTHR10426">
    <property type="entry name" value="STRICTOSIDINE SYNTHASE-RELATED"/>
    <property type="match status" value="1"/>
</dbReference>
<dbReference type="Proteomes" id="UP000199759">
    <property type="component" value="Unassembled WGS sequence"/>
</dbReference>
<dbReference type="GO" id="GO:0016787">
    <property type="term" value="F:hydrolase activity"/>
    <property type="evidence" value="ECO:0007669"/>
    <property type="project" value="TreeGrafter"/>
</dbReference>
<evidence type="ECO:0000313" key="2">
    <source>
        <dbReference type="EMBL" id="SDL75591.1"/>
    </source>
</evidence>
<proteinExistence type="predicted"/>
<dbReference type="RefSeq" id="WP_091766013.1">
    <property type="nucleotide sequence ID" value="NZ_FNHG01000002.1"/>
</dbReference>
<accession>A0A1G9MNJ6</accession>
<feature type="domain" description="SMP-30/Gluconolactonase/LRE-like region" evidence="1">
    <location>
        <begin position="89"/>
        <end position="259"/>
    </location>
</feature>
<evidence type="ECO:0000313" key="3">
    <source>
        <dbReference type="Proteomes" id="UP000199759"/>
    </source>
</evidence>
<dbReference type="GO" id="GO:0012505">
    <property type="term" value="C:endomembrane system"/>
    <property type="evidence" value="ECO:0007669"/>
    <property type="project" value="TreeGrafter"/>
</dbReference>
<dbReference type="Gene3D" id="2.120.10.30">
    <property type="entry name" value="TolB, C-terminal domain"/>
    <property type="match status" value="1"/>
</dbReference>
<dbReference type="SUPFAM" id="SSF63829">
    <property type="entry name" value="Calcium-dependent phosphotriesterase"/>
    <property type="match status" value="1"/>
</dbReference>
<keyword evidence="3" id="KW-1185">Reference proteome</keyword>
<dbReference type="InterPro" id="IPR013658">
    <property type="entry name" value="SGL"/>
</dbReference>
<dbReference type="InterPro" id="IPR011042">
    <property type="entry name" value="6-blade_b-propeller_TolB-like"/>
</dbReference>
<reference evidence="2 3" key="1">
    <citation type="submission" date="2016-10" db="EMBL/GenBank/DDBJ databases">
        <authorList>
            <person name="de Groot N.N."/>
        </authorList>
    </citation>
    <scope>NUCLEOTIDE SEQUENCE [LARGE SCALE GENOMIC DNA]</scope>
    <source>
        <strain evidence="2 3">DSM 16077</strain>
    </source>
</reference>
<dbReference type="OrthoDB" id="9775406at2"/>
<name>A0A1G9MNJ6_9PROT</name>
<dbReference type="STRING" id="144026.SAMN04488568_10248"/>
<organism evidence="2 3">
    <name type="scientific">Maricaulis salignorans</name>
    <dbReference type="NCBI Taxonomy" id="144026"/>
    <lineage>
        <taxon>Bacteria</taxon>
        <taxon>Pseudomonadati</taxon>
        <taxon>Pseudomonadota</taxon>
        <taxon>Alphaproteobacteria</taxon>
        <taxon>Maricaulales</taxon>
        <taxon>Maricaulaceae</taxon>
        <taxon>Maricaulis</taxon>
    </lineage>
</organism>
<dbReference type="Pfam" id="PF08450">
    <property type="entry name" value="SGL"/>
    <property type="match status" value="1"/>
</dbReference>
<gene>
    <name evidence="2" type="ORF">SAMN04488568_10248</name>
</gene>
<evidence type="ECO:0000259" key="1">
    <source>
        <dbReference type="Pfam" id="PF08450"/>
    </source>
</evidence>
<dbReference type="PANTHER" id="PTHR10426:SF88">
    <property type="entry name" value="ADIPOCYTE PLASMA MEMBRANE-ASSOCIATED PROTEIN HEMOMUCIN-RELATED"/>
    <property type="match status" value="1"/>
</dbReference>
<dbReference type="Pfam" id="PF20067">
    <property type="entry name" value="SSL_N"/>
    <property type="match status" value="1"/>
</dbReference>